<dbReference type="Gene3D" id="3.50.50.60">
    <property type="entry name" value="FAD/NAD(P)-binding domain"/>
    <property type="match status" value="1"/>
</dbReference>
<feature type="region of interest" description="Disordered" evidence="2">
    <location>
        <begin position="1"/>
        <end position="38"/>
    </location>
</feature>
<comment type="caution">
    <text evidence="3">The sequence shown here is derived from an EMBL/GenBank/DDBJ whole genome shotgun (WGS) entry which is preliminary data.</text>
</comment>
<keyword evidence="4" id="KW-1185">Reference proteome</keyword>
<reference evidence="3" key="1">
    <citation type="submission" date="2022-12" db="EMBL/GenBank/DDBJ databases">
        <authorList>
            <person name="Petersen C."/>
        </authorList>
    </citation>
    <scope>NUCLEOTIDE SEQUENCE</scope>
    <source>
        <strain evidence="3">IBT 29677</strain>
    </source>
</reference>
<dbReference type="OrthoDB" id="74360at2759"/>
<dbReference type="Pfam" id="PF13738">
    <property type="entry name" value="Pyr_redox_3"/>
    <property type="match status" value="1"/>
</dbReference>
<dbReference type="GO" id="GO:0004497">
    <property type="term" value="F:monooxygenase activity"/>
    <property type="evidence" value="ECO:0007669"/>
    <property type="project" value="TreeGrafter"/>
</dbReference>
<sequence>MTTTTTIPSHERPEPGSHNIPLGKFPSTNTKTPTDPTPIAERITTALNKALNTTPTTALQTLFLENSYWRDHLVLSWDFRTIHGSKKITEYADKAKSGSGPGSTLKLEIDTSSPLKAPHTGPIDAFGEVHGIEFFIKVSSANGAGHGVIRLAEEEGSGEWKIFTIFTSLVEISGKGEAKGRSEGVKHGELKGRKNWADRRAEESEYLSSDPDVLVVGAGQAGLTITARLKMLGIDTLVIDREDSIGDSWRNRYHQLVLHDPVWFDHMPYLPFPAHWPIFTPKDKLAEFFESYVKLLELNVWTRAQVKSSSWDEGKKLWTVIVERTKGDGSVERRTLHPGHVVQATGHSGEKNLPDFKGFDGFRGDRICHSSDWPGARDGVVGKKAIVVGACNSAHDIVQDYCEKGYEVTMVQRSSTCVVSSDSIVNIGLKGLYEEGGPPTEDADLYLWSIPPPLFKLQQSKVTQAMNANDAKTIEGLEKAGFKVDRGPMDAGLLVKYLQRGGGYYIDVGASQLIVDGKVKVKHGQEISEVLPNGLRFGDGSELQADEIVFATGYQNMRTQARAIFGDELADRVGDVWGWDEEGEMRAIWRGTGHPGFWFMGGNLALCRYYSRLLALQIQATIEGLI</sequence>
<evidence type="ECO:0000256" key="2">
    <source>
        <dbReference type="SAM" id="MobiDB-lite"/>
    </source>
</evidence>
<name>A0A9W9SEH1_9EURO</name>
<dbReference type="EMBL" id="JAPZBU010000012">
    <property type="protein sequence ID" value="KAJ5376652.1"/>
    <property type="molecule type" value="Genomic_DNA"/>
</dbReference>
<organism evidence="3 4">
    <name type="scientific">Penicillium cosmopolitanum</name>
    <dbReference type="NCBI Taxonomy" id="1131564"/>
    <lineage>
        <taxon>Eukaryota</taxon>
        <taxon>Fungi</taxon>
        <taxon>Dikarya</taxon>
        <taxon>Ascomycota</taxon>
        <taxon>Pezizomycotina</taxon>
        <taxon>Eurotiomycetes</taxon>
        <taxon>Eurotiomycetidae</taxon>
        <taxon>Eurotiales</taxon>
        <taxon>Aspergillaceae</taxon>
        <taxon>Penicillium</taxon>
    </lineage>
</organism>
<dbReference type="InterPro" id="IPR036188">
    <property type="entry name" value="FAD/NAD-bd_sf"/>
</dbReference>
<keyword evidence="1" id="KW-0560">Oxidoreductase</keyword>
<gene>
    <name evidence="3" type="ORF">N7509_013538</name>
</gene>
<dbReference type="SUPFAM" id="SSF51905">
    <property type="entry name" value="FAD/NAD(P)-binding domain"/>
    <property type="match status" value="1"/>
</dbReference>
<evidence type="ECO:0008006" key="5">
    <source>
        <dbReference type="Google" id="ProtNLM"/>
    </source>
</evidence>
<evidence type="ECO:0000313" key="3">
    <source>
        <dbReference type="EMBL" id="KAJ5376652.1"/>
    </source>
</evidence>
<evidence type="ECO:0000313" key="4">
    <source>
        <dbReference type="Proteomes" id="UP001147747"/>
    </source>
</evidence>
<dbReference type="InterPro" id="IPR050982">
    <property type="entry name" value="Auxin_biosynth/cation_transpt"/>
</dbReference>
<proteinExistence type="predicted"/>
<reference evidence="3" key="2">
    <citation type="journal article" date="2023" name="IMA Fungus">
        <title>Comparative genomic study of the Penicillium genus elucidates a diverse pangenome and 15 lateral gene transfer events.</title>
        <authorList>
            <person name="Petersen C."/>
            <person name="Sorensen T."/>
            <person name="Nielsen M.R."/>
            <person name="Sondergaard T.E."/>
            <person name="Sorensen J.L."/>
            <person name="Fitzpatrick D.A."/>
            <person name="Frisvad J.C."/>
            <person name="Nielsen K.L."/>
        </authorList>
    </citation>
    <scope>NUCLEOTIDE SEQUENCE</scope>
    <source>
        <strain evidence="3">IBT 29677</strain>
    </source>
</reference>
<dbReference type="GeneID" id="81377155"/>
<dbReference type="PANTHER" id="PTHR43539:SF68">
    <property type="entry name" value="FLAVIN-BINDING MONOOXYGENASE-LIKE PROTEIN (AFU_ORTHOLOGUE AFUA_4G09220)"/>
    <property type="match status" value="1"/>
</dbReference>
<dbReference type="AlphaFoldDB" id="A0A9W9SEH1"/>
<dbReference type="PANTHER" id="PTHR43539">
    <property type="entry name" value="FLAVIN-BINDING MONOOXYGENASE-LIKE PROTEIN (AFU_ORTHOLOGUE AFUA_4G09220)"/>
    <property type="match status" value="1"/>
</dbReference>
<evidence type="ECO:0000256" key="1">
    <source>
        <dbReference type="ARBA" id="ARBA00023002"/>
    </source>
</evidence>
<dbReference type="Proteomes" id="UP001147747">
    <property type="component" value="Unassembled WGS sequence"/>
</dbReference>
<dbReference type="RefSeq" id="XP_056481682.1">
    <property type="nucleotide sequence ID" value="XM_056638175.1"/>
</dbReference>
<protein>
    <recommendedName>
        <fullName evidence="5">FAD/NAD(P)-binding domain-containing protein</fullName>
    </recommendedName>
</protein>
<accession>A0A9W9SEH1</accession>
<dbReference type="GO" id="GO:0050660">
    <property type="term" value="F:flavin adenine dinucleotide binding"/>
    <property type="evidence" value="ECO:0007669"/>
    <property type="project" value="TreeGrafter"/>
</dbReference>